<feature type="transmembrane region" description="Helical" evidence="6">
    <location>
        <begin position="172"/>
        <end position="195"/>
    </location>
</feature>
<proteinExistence type="predicted"/>
<organism evidence="7 8">
    <name type="scientific">Ferrimonas gelatinilytica</name>
    <dbReference type="NCBI Taxonomy" id="1255257"/>
    <lineage>
        <taxon>Bacteria</taxon>
        <taxon>Pseudomonadati</taxon>
        <taxon>Pseudomonadota</taxon>
        <taxon>Gammaproteobacteria</taxon>
        <taxon>Alteromonadales</taxon>
        <taxon>Ferrimonadaceae</taxon>
        <taxon>Ferrimonas</taxon>
    </lineage>
</organism>
<dbReference type="Pfam" id="PF07690">
    <property type="entry name" value="MFS_1"/>
    <property type="match status" value="1"/>
</dbReference>
<evidence type="ECO:0000313" key="8">
    <source>
        <dbReference type="Proteomes" id="UP001501600"/>
    </source>
</evidence>
<evidence type="ECO:0000256" key="2">
    <source>
        <dbReference type="ARBA" id="ARBA00022475"/>
    </source>
</evidence>
<dbReference type="SUPFAM" id="SSF103473">
    <property type="entry name" value="MFS general substrate transporter"/>
    <property type="match status" value="1"/>
</dbReference>
<feature type="transmembrane region" description="Helical" evidence="6">
    <location>
        <begin position="303"/>
        <end position="324"/>
    </location>
</feature>
<feature type="transmembrane region" description="Helical" evidence="6">
    <location>
        <begin position="280"/>
        <end position="297"/>
    </location>
</feature>
<feature type="transmembrane region" description="Helical" evidence="6">
    <location>
        <begin position="364"/>
        <end position="383"/>
    </location>
</feature>
<dbReference type="InterPro" id="IPR036259">
    <property type="entry name" value="MFS_trans_sf"/>
</dbReference>
<dbReference type="EMBL" id="BAABLF010000011">
    <property type="protein sequence ID" value="GAA5191396.1"/>
    <property type="molecule type" value="Genomic_DNA"/>
</dbReference>
<feature type="transmembrane region" description="Helical" evidence="6">
    <location>
        <begin position="95"/>
        <end position="114"/>
    </location>
</feature>
<feature type="transmembrane region" description="Helical" evidence="6">
    <location>
        <begin position="23"/>
        <end position="42"/>
    </location>
</feature>
<feature type="transmembrane region" description="Helical" evidence="6">
    <location>
        <begin position="216"/>
        <end position="237"/>
    </location>
</feature>
<feature type="transmembrane region" description="Helical" evidence="6">
    <location>
        <begin position="336"/>
        <end position="358"/>
    </location>
</feature>
<keyword evidence="4 6" id="KW-1133">Transmembrane helix</keyword>
<keyword evidence="3 6" id="KW-0812">Transmembrane</keyword>
<dbReference type="PANTHER" id="PTHR43124">
    <property type="entry name" value="PURINE EFFLUX PUMP PBUE"/>
    <property type="match status" value="1"/>
</dbReference>
<name>A0ABP9S5R8_9GAMM</name>
<dbReference type="PANTHER" id="PTHR43124:SF10">
    <property type="entry name" value="PURINE EFFLUX PUMP PBUE"/>
    <property type="match status" value="1"/>
</dbReference>
<evidence type="ECO:0000256" key="1">
    <source>
        <dbReference type="ARBA" id="ARBA00004651"/>
    </source>
</evidence>
<dbReference type="InterPro" id="IPR011701">
    <property type="entry name" value="MFS"/>
</dbReference>
<comment type="subcellular location">
    <subcellularLocation>
        <location evidence="1">Cell membrane</location>
        <topology evidence="1">Multi-pass membrane protein</topology>
    </subcellularLocation>
</comment>
<sequence length="392" mass="41257">MTPSEIAPIPAPRRRPRAAANGMLARVLLAFLATAGLFYVNIMPALVDGLVAGLDFTKRDAGLVGSLNVYGAAVGAFAVVLVVKKLMWRKSAYALMLTLLLLDSLSMMITSPVLLMAMRFLHGVIGGALVGIGFSVIARTVDPDKTFGMLLLVQFGLGGVGVMYLPRLVPEYGTSVLFLSLIAFTLVTLLMLPFLDDYPVEPAPKATAGRIDKGPLALTLAALFLFQAANMGLYAYILPLAEAAGLGTEFTSRTLGQAAWVGILGSGLVVLFSTRFGRTLPLLLAIGLTAAGTWGLHLSAQEWVFWLANVGIGVTWAFVIPYLLGMAAAFDRHGQMAALGGFASKMGLASGPMAAALLVGEGNYGLLINLAVVALILCIAVMLPPARLLDRH</sequence>
<accession>A0ABP9S5R8</accession>
<evidence type="ECO:0000256" key="3">
    <source>
        <dbReference type="ARBA" id="ARBA00022692"/>
    </source>
</evidence>
<feature type="transmembrane region" description="Helical" evidence="6">
    <location>
        <begin position="62"/>
        <end position="83"/>
    </location>
</feature>
<gene>
    <name evidence="7" type="ORF">GCM10025772_18040</name>
</gene>
<keyword evidence="5 6" id="KW-0472">Membrane</keyword>
<dbReference type="Proteomes" id="UP001501600">
    <property type="component" value="Unassembled WGS sequence"/>
</dbReference>
<dbReference type="InterPro" id="IPR050189">
    <property type="entry name" value="MFS_Efflux_Transporters"/>
</dbReference>
<feature type="transmembrane region" description="Helical" evidence="6">
    <location>
        <begin position="120"/>
        <end position="138"/>
    </location>
</feature>
<evidence type="ECO:0000256" key="5">
    <source>
        <dbReference type="ARBA" id="ARBA00023136"/>
    </source>
</evidence>
<evidence type="ECO:0000256" key="6">
    <source>
        <dbReference type="SAM" id="Phobius"/>
    </source>
</evidence>
<feature type="transmembrane region" description="Helical" evidence="6">
    <location>
        <begin position="257"/>
        <end position="273"/>
    </location>
</feature>
<evidence type="ECO:0000313" key="7">
    <source>
        <dbReference type="EMBL" id="GAA5191396.1"/>
    </source>
</evidence>
<reference evidence="8" key="1">
    <citation type="journal article" date="2019" name="Int. J. Syst. Evol. Microbiol.">
        <title>The Global Catalogue of Microorganisms (GCM) 10K type strain sequencing project: providing services to taxonomists for standard genome sequencing and annotation.</title>
        <authorList>
            <consortium name="The Broad Institute Genomics Platform"/>
            <consortium name="The Broad Institute Genome Sequencing Center for Infectious Disease"/>
            <person name="Wu L."/>
            <person name="Ma J."/>
        </authorList>
    </citation>
    <scope>NUCLEOTIDE SEQUENCE [LARGE SCALE GENOMIC DNA]</scope>
    <source>
        <strain evidence="8">JCM 18720</strain>
    </source>
</reference>
<dbReference type="RefSeq" id="WP_345316732.1">
    <property type="nucleotide sequence ID" value="NZ_BAABLF010000011.1"/>
</dbReference>
<protein>
    <recommendedName>
        <fullName evidence="9">MFS transporter</fullName>
    </recommendedName>
</protein>
<keyword evidence="2" id="KW-1003">Cell membrane</keyword>
<keyword evidence="8" id="KW-1185">Reference proteome</keyword>
<feature type="transmembrane region" description="Helical" evidence="6">
    <location>
        <begin position="147"/>
        <end position="166"/>
    </location>
</feature>
<evidence type="ECO:0008006" key="9">
    <source>
        <dbReference type="Google" id="ProtNLM"/>
    </source>
</evidence>
<dbReference type="Gene3D" id="1.20.1250.20">
    <property type="entry name" value="MFS general substrate transporter like domains"/>
    <property type="match status" value="1"/>
</dbReference>
<evidence type="ECO:0000256" key="4">
    <source>
        <dbReference type="ARBA" id="ARBA00022989"/>
    </source>
</evidence>
<comment type="caution">
    <text evidence="7">The sequence shown here is derived from an EMBL/GenBank/DDBJ whole genome shotgun (WGS) entry which is preliminary data.</text>
</comment>